<feature type="active site" evidence="4">
    <location>
        <position position="52"/>
    </location>
</feature>
<dbReference type="SMART" id="SM00226">
    <property type="entry name" value="LMWPc"/>
    <property type="match status" value="1"/>
</dbReference>
<evidence type="ECO:0000256" key="3">
    <source>
        <dbReference type="ARBA" id="ARBA00022912"/>
    </source>
</evidence>
<evidence type="ECO:0000313" key="6">
    <source>
        <dbReference type="EMBL" id="TWE12024.1"/>
    </source>
</evidence>
<protein>
    <submittedName>
        <fullName evidence="6">Protein-tyrosine phosphatase</fullName>
    </submittedName>
</protein>
<name>A0A561E8S8_9MICO</name>
<dbReference type="InterPro" id="IPR036196">
    <property type="entry name" value="Ptyr_pPase_sf"/>
</dbReference>
<keyword evidence="7" id="KW-1185">Reference proteome</keyword>
<proteinExistence type="inferred from homology"/>
<feature type="domain" description="Phosphotyrosine protein phosphatase I" evidence="5">
    <location>
        <begin position="40"/>
        <end position="223"/>
    </location>
</feature>
<dbReference type="RefSeq" id="WP_170226364.1">
    <property type="nucleotide sequence ID" value="NZ_VIVQ01000001.1"/>
</dbReference>
<evidence type="ECO:0000313" key="7">
    <source>
        <dbReference type="Proteomes" id="UP000318297"/>
    </source>
</evidence>
<sequence length="235" mass="24828">MTQQSTAGPGGQSSTGRMPLGQIFGQTAAAPQPAAAARSGRILIVCTGNICRSPFIERLLAHHLIGVDVEVTSAGTRALVGEPMQPPSEQLLGERGVGPAGFRATQLTEHLATAADIVLTATREHRSQVVQLAPAALKRTFAIADFADLCAALPAPPWPLRPMERTDDPPLRRLVGQLAAIRPQVAPRQADDADIPDPFRQEFAVYEQMAQQVDGFVPSTVAAIQAALTAGPPLR</sequence>
<dbReference type="SUPFAM" id="SSF52788">
    <property type="entry name" value="Phosphotyrosine protein phosphatases I"/>
    <property type="match status" value="1"/>
</dbReference>
<dbReference type="PANTHER" id="PTHR11717">
    <property type="entry name" value="LOW MOLECULAR WEIGHT PROTEIN TYROSINE PHOSPHATASE"/>
    <property type="match status" value="1"/>
</dbReference>
<dbReference type="InterPro" id="IPR023485">
    <property type="entry name" value="Ptyr_pPase"/>
</dbReference>
<organism evidence="6 7">
    <name type="scientific">Rudaeicoccus suwonensis</name>
    <dbReference type="NCBI Taxonomy" id="657409"/>
    <lineage>
        <taxon>Bacteria</taxon>
        <taxon>Bacillati</taxon>
        <taxon>Actinomycetota</taxon>
        <taxon>Actinomycetes</taxon>
        <taxon>Micrococcales</taxon>
        <taxon>Dermacoccaceae</taxon>
        <taxon>Rudaeicoccus</taxon>
    </lineage>
</organism>
<keyword evidence="2" id="KW-0378">Hydrolase</keyword>
<dbReference type="InterPro" id="IPR017867">
    <property type="entry name" value="Tyr_phospatase_low_mol_wt"/>
</dbReference>
<keyword evidence="3" id="KW-0904">Protein phosphatase</keyword>
<evidence type="ECO:0000256" key="4">
    <source>
        <dbReference type="PIRSR" id="PIRSR617867-1"/>
    </source>
</evidence>
<feature type="active site" description="Nucleophile" evidence="4">
    <location>
        <position position="46"/>
    </location>
</feature>
<reference evidence="6 7" key="1">
    <citation type="submission" date="2019-06" db="EMBL/GenBank/DDBJ databases">
        <title>Sequencing the genomes of 1000 actinobacteria strains.</title>
        <authorList>
            <person name="Klenk H.-P."/>
        </authorList>
    </citation>
    <scope>NUCLEOTIDE SEQUENCE [LARGE SCALE GENOMIC DNA]</scope>
    <source>
        <strain evidence="6 7">DSM 19560</strain>
    </source>
</reference>
<comment type="similarity">
    <text evidence="1">Belongs to the low molecular weight phosphotyrosine protein phosphatase family.</text>
</comment>
<dbReference type="InterPro" id="IPR050438">
    <property type="entry name" value="LMW_PTPase"/>
</dbReference>
<gene>
    <name evidence="6" type="ORF">BKA23_0820</name>
</gene>
<dbReference type="PRINTS" id="PR00719">
    <property type="entry name" value="LMWPTPASE"/>
</dbReference>
<dbReference type="Pfam" id="PF01451">
    <property type="entry name" value="LMWPc"/>
    <property type="match status" value="1"/>
</dbReference>
<evidence type="ECO:0000256" key="1">
    <source>
        <dbReference type="ARBA" id="ARBA00011063"/>
    </source>
</evidence>
<dbReference type="EMBL" id="VIVQ01000001">
    <property type="protein sequence ID" value="TWE12024.1"/>
    <property type="molecule type" value="Genomic_DNA"/>
</dbReference>
<dbReference type="AlphaFoldDB" id="A0A561E8S8"/>
<dbReference type="PANTHER" id="PTHR11717:SF31">
    <property type="entry name" value="LOW MOLECULAR WEIGHT PROTEIN-TYROSINE-PHOSPHATASE ETP-RELATED"/>
    <property type="match status" value="1"/>
</dbReference>
<dbReference type="GO" id="GO:0004725">
    <property type="term" value="F:protein tyrosine phosphatase activity"/>
    <property type="evidence" value="ECO:0007669"/>
    <property type="project" value="InterPro"/>
</dbReference>
<dbReference type="Gene3D" id="3.40.50.2300">
    <property type="match status" value="1"/>
</dbReference>
<comment type="caution">
    <text evidence="6">The sequence shown here is derived from an EMBL/GenBank/DDBJ whole genome shotgun (WGS) entry which is preliminary data.</text>
</comment>
<evidence type="ECO:0000259" key="5">
    <source>
        <dbReference type="SMART" id="SM00226"/>
    </source>
</evidence>
<evidence type="ECO:0000256" key="2">
    <source>
        <dbReference type="ARBA" id="ARBA00022801"/>
    </source>
</evidence>
<dbReference type="Proteomes" id="UP000318297">
    <property type="component" value="Unassembled WGS sequence"/>
</dbReference>
<accession>A0A561E8S8</accession>